<evidence type="ECO:0000313" key="11">
    <source>
        <dbReference type="EMBL" id="AYW90555.1"/>
    </source>
</evidence>
<dbReference type="PANTHER" id="PTHR43528">
    <property type="entry name" value="ALPHA-KETOGLUTARATE PERMEASE"/>
    <property type="match status" value="1"/>
</dbReference>
<proteinExistence type="predicted"/>
<dbReference type="Proteomes" id="UP000268669">
    <property type="component" value="Chromosome"/>
</dbReference>
<evidence type="ECO:0000256" key="6">
    <source>
        <dbReference type="ARBA" id="ARBA00022989"/>
    </source>
</evidence>
<evidence type="ECO:0000256" key="7">
    <source>
        <dbReference type="ARBA" id="ARBA00023136"/>
    </source>
</evidence>
<dbReference type="InterPro" id="IPR051084">
    <property type="entry name" value="H+-coupled_symporters"/>
</dbReference>
<evidence type="ECO:0000256" key="1">
    <source>
        <dbReference type="ARBA" id="ARBA00004651"/>
    </source>
</evidence>
<reference evidence="11" key="1">
    <citation type="submission" date="2018-11" db="EMBL/GenBank/DDBJ databases">
        <title>FDA dAtabase for Regulatory Grade micrObial Sequences (FDA-ARGOS): Supporting development and validation of Infectious Disease Dx tests.</title>
        <authorList>
            <person name="Bliska J."/>
            <person name="Cleland M.-M."/>
            <person name="Tallon L."/>
            <person name="Sadzewicz L."/>
            <person name="Zhao X."/>
            <person name="Vavikolanu K."/>
            <person name="Mehta A."/>
            <person name="Aluvathingal J."/>
            <person name="Nadendla S."/>
            <person name="Yan Y."/>
            <person name="Sichtig H."/>
        </authorList>
    </citation>
    <scope>NUCLEOTIDE SEQUENCE [LARGE SCALE GENOMIC DNA]</scope>
    <source>
        <strain evidence="11">FDAARGOS_581</strain>
    </source>
</reference>
<dbReference type="SUPFAM" id="SSF103473">
    <property type="entry name" value="MFS general substrate transporter"/>
    <property type="match status" value="1"/>
</dbReference>
<feature type="compositionally biased region" description="Polar residues" evidence="8">
    <location>
        <begin position="1"/>
        <end position="17"/>
    </location>
</feature>
<feature type="transmembrane region" description="Helical" evidence="9">
    <location>
        <begin position="304"/>
        <end position="325"/>
    </location>
</feature>
<feature type="transmembrane region" description="Helical" evidence="9">
    <location>
        <begin position="361"/>
        <end position="381"/>
    </location>
</feature>
<evidence type="ECO:0000256" key="2">
    <source>
        <dbReference type="ARBA" id="ARBA00022448"/>
    </source>
</evidence>
<evidence type="ECO:0000259" key="10">
    <source>
        <dbReference type="PROSITE" id="PS50850"/>
    </source>
</evidence>
<evidence type="ECO:0000256" key="4">
    <source>
        <dbReference type="ARBA" id="ARBA00022692"/>
    </source>
</evidence>
<feature type="transmembrane region" description="Helical" evidence="9">
    <location>
        <begin position="393"/>
        <end position="416"/>
    </location>
</feature>
<sequence length="462" mass="50544">MSQDHNSSQVGSPQIDSSQHHVDQQHNHNRRLNKQDYKTLTLAALGGALEFYDFIIFVFFAAVIGDLFFPADMPEWLRQVQTFGIFAAGYLARPLGGIIMAHFGDLVGRKKMFTLSILLMALPTLAIGMLPTYATIGITAPLLLLLMRVLQGAAIGGEVPGAWVFVAEHVPRKRIGIACGTLTAGLTAGILLGSLVATVMNTMLGHQAILEGGWRIPFFLGGIFGLFAMYLRRWLQETPIFKEMQARKTLAEELPLKSVVVNHKKEVVVSMLLTWLLSAGIVVVILMTPTYLQKQFNVPPELALQANSLAIIALVIGCVVAGLAIDRFGASKTFIVGSLMLAMSTWSFYHTNLTNPSQLFPHYMLAGFCVGIVGAVPYVMVRAFPAEVRFTGISFSYNVAYAIFGGLTPILVTLWMKSSAMAPAYYMLVLSLVGLLLGIYLRNDINSEVKVQMPKRVMNGVN</sequence>
<keyword evidence="12" id="KW-1185">Reference proteome</keyword>
<feature type="transmembrane region" description="Helical" evidence="9">
    <location>
        <begin position="142"/>
        <end position="165"/>
    </location>
</feature>
<keyword evidence="2" id="KW-0813">Transport</keyword>
<feature type="transmembrane region" description="Helical" evidence="9">
    <location>
        <begin position="267"/>
        <end position="292"/>
    </location>
</feature>
<dbReference type="RefSeq" id="WP_123784333.1">
    <property type="nucleotide sequence ID" value="NZ_CP033713.1"/>
</dbReference>
<feature type="domain" description="Major facilitator superfamily (MFS) profile" evidence="10">
    <location>
        <begin position="39"/>
        <end position="446"/>
    </location>
</feature>
<evidence type="ECO:0000256" key="5">
    <source>
        <dbReference type="ARBA" id="ARBA00022847"/>
    </source>
</evidence>
<name>A0ABN5R0N9_YERPU</name>
<dbReference type="PROSITE" id="PS50850">
    <property type="entry name" value="MFS"/>
    <property type="match status" value="1"/>
</dbReference>
<dbReference type="Pfam" id="PF07690">
    <property type="entry name" value="MFS_1"/>
    <property type="match status" value="1"/>
</dbReference>
<dbReference type="PANTHER" id="PTHR43528:SF7">
    <property type="entry name" value="MFS TRANSPORTER"/>
    <property type="match status" value="1"/>
</dbReference>
<protein>
    <submittedName>
        <fullName evidence="11">MFS transporter</fullName>
    </submittedName>
</protein>
<dbReference type="EMBL" id="CP033713">
    <property type="protein sequence ID" value="AYW90555.1"/>
    <property type="molecule type" value="Genomic_DNA"/>
</dbReference>
<dbReference type="InterPro" id="IPR011701">
    <property type="entry name" value="MFS"/>
</dbReference>
<organism evidence="11 12">
    <name type="scientific">Yersinia pseudotuberculosis</name>
    <dbReference type="NCBI Taxonomy" id="633"/>
    <lineage>
        <taxon>Bacteria</taxon>
        <taxon>Pseudomonadati</taxon>
        <taxon>Pseudomonadota</taxon>
        <taxon>Gammaproteobacteria</taxon>
        <taxon>Enterobacterales</taxon>
        <taxon>Yersiniaceae</taxon>
        <taxon>Yersinia</taxon>
    </lineage>
</organism>
<evidence type="ECO:0000256" key="9">
    <source>
        <dbReference type="SAM" id="Phobius"/>
    </source>
</evidence>
<keyword evidence="3" id="KW-1003">Cell membrane</keyword>
<feature type="transmembrane region" description="Helical" evidence="9">
    <location>
        <begin position="422"/>
        <end position="441"/>
    </location>
</feature>
<evidence type="ECO:0000313" key="12">
    <source>
        <dbReference type="Proteomes" id="UP000268669"/>
    </source>
</evidence>
<feature type="transmembrane region" description="Helical" evidence="9">
    <location>
        <begin position="177"/>
        <end position="200"/>
    </location>
</feature>
<feature type="transmembrane region" description="Helical" evidence="9">
    <location>
        <begin position="332"/>
        <end position="349"/>
    </location>
</feature>
<keyword evidence="4 9" id="KW-0812">Transmembrane</keyword>
<comment type="subcellular location">
    <subcellularLocation>
        <location evidence="1">Cell membrane</location>
        <topology evidence="1">Multi-pass membrane protein</topology>
    </subcellularLocation>
</comment>
<evidence type="ECO:0000256" key="8">
    <source>
        <dbReference type="SAM" id="MobiDB-lite"/>
    </source>
</evidence>
<dbReference type="InterPro" id="IPR020846">
    <property type="entry name" value="MFS_dom"/>
</dbReference>
<feature type="transmembrane region" description="Helical" evidence="9">
    <location>
        <begin position="115"/>
        <end position="136"/>
    </location>
</feature>
<gene>
    <name evidence="11" type="ORF">EGX47_03865</name>
</gene>
<evidence type="ECO:0000256" key="3">
    <source>
        <dbReference type="ARBA" id="ARBA00022475"/>
    </source>
</evidence>
<keyword evidence="6 9" id="KW-1133">Transmembrane helix</keyword>
<keyword evidence="7 9" id="KW-0472">Membrane</keyword>
<keyword evidence="5" id="KW-0769">Symport</keyword>
<dbReference type="InterPro" id="IPR036259">
    <property type="entry name" value="MFS_trans_sf"/>
</dbReference>
<feature type="region of interest" description="Disordered" evidence="8">
    <location>
        <begin position="1"/>
        <end position="29"/>
    </location>
</feature>
<accession>A0ABN5R0N9</accession>
<feature type="transmembrane region" description="Helical" evidence="9">
    <location>
        <begin position="212"/>
        <end position="231"/>
    </location>
</feature>
<dbReference type="Gene3D" id="1.20.1250.20">
    <property type="entry name" value="MFS general substrate transporter like domains"/>
    <property type="match status" value="2"/>
</dbReference>
<feature type="transmembrane region" description="Helical" evidence="9">
    <location>
        <begin position="40"/>
        <end position="63"/>
    </location>
</feature>
<feature type="transmembrane region" description="Helical" evidence="9">
    <location>
        <begin position="83"/>
        <end position="103"/>
    </location>
</feature>